<name>A0A9P7L2Z9_9HYPO</name>
<organism evidence="1 2">
    <name type="scientific">Fusarium xylarioides</name>
    <dbReference type="NCBI Taxonomy" id="221167"/>
    <lineage>
        <taxon>Eukaryota</taxon>
        <taxon>Fungi</taxon>
        <taxon>Dikarya</taxon>
        <taxon>Ascomycota</taxon>
        <taxon>Pezizomycotina</taxon>
        <taxon>Sordariomycetes</taxon>
        <taxon>Hypocreomycetidae</taxon>
        <taxon>Hypocreales</taxon>
        <taxon>Nectriaceae</taxon>
        <taxon>Fusarium</taxon>
        <taxon>Fusarium fujikuroi species complex</taxon>
    </lineage>
</organism>
<gene>
    <name evidence="1" type="ORF">H9Q72_009645</name>
</gene>
<dbReference type="AlphaFoldDB" id="A0A9P7L2Z9"/>
<reference evidence="1" key="2">
    <citation type="submission" date="2020-10" db="EMBL/GenBank/DDBJ databases">
        <authorList>
            <person name="Peck L.D."/>
            <person name="Nowell R.W."/>
            <person name="Flood J."/>
            <person name="Ryan M.J."/>
            <person name="Barraclough T.G."/>
        </authorList>
    </citation>
    <scope>NUCLEOTIDE SEQUENCE</scope>
    <source>
        <strain evidence="1">IMI 127659i</strain>
    </source>
</reference>
<dbReference type="Proteomes" id="UP000750502">
    <property type="component" value="Unassembled WGS sequence"/>
</dbReference>
<dbReference type="OrthoDB" id="5985073at2759"/>
<comment type="caution">
    <text evidence="1">The sequence shown here is derived from an EMBL/GenBank/DDBJ whole genome shotgun (WGS) entry which is preliminary data.</text>
</comment>
<proteinExistence type="predicted"/>
<evidence type="ECO:0000313" key="2">
    <source>
        <dbReference type="Proteomes" id="UP000750502"/>
    </source>
</evidence>
<dbReference type="EMBL" id="JADFTT010000387">
    <property type="protein sequence ID" value="KAG5762251.1"/>
    <property type="molecule type" value="Genomic_DNA"/>
</dbReference>
<evidence type="ECO:0000313" key="1">
    <source>
        <dbReference type="EMBL" id="KAG5762251.1"/>
    </source>
</evidence>
<accession>A0A9P7L2Z9</accession>
<protein>
    <submittedName>
        <fullName evidence="1">Uncharacterized protein</fullName>
    </submittedName>
</protein>
<reference evidence="1" key="1">
    <citation type="journal article" date="2020" name="bioRxiv">
        <title>Historical genomics reveals the evolutionary mechanisms behind multiple outbreaks of the host-specific coffee wilt pathogen Fusarium xylarioides.</title>
        <authorList>
            <person name="Peck D."/>
            <person name="Nowell R.W."/>
            <person name="Flood J."/>
            <person name="Ryan M.J."/>
            <person name="Barraclough T.G."/>
        </authorList>
    </citation>
    <scope>NUCLEOTIDE SEQUENCE</scope>
    <source>
        <strain evidence="1">IMI 127659i</strain>
    </source>
</reference>
<keyword evidence="2" id="KW-1185">Reference proteome</keyword>
<sequence length="167" mass="19164">MYLRSLGRLVRYVMFSILIKERHACTHSHIFSLIVRLLYRILATKLTPANSNFAPTPTYGSMLKDYIDFQQAEADENCHDILKTYKYLLQEQFSKYNIILKDNCDDLWKGSWYWVALKSEALTPPTVTAIPSHVPSGSSKNCTACVKEFIAMNPSVLDDCDDVHDYT</sequence>